<dbReference type="InterPro" id="IPR037002">
    <property type="entry name" value="Microviridae_protein_F_sf"/>
</dbReference>
<dbReference type="GO" id="GO:0005198">
    <property type="term" value="F:structural molecule activity"/>
    <property type="evidence" value="ECO:0007669"/>
    <property type="project" value="InterPro"/>
</dbReference>
<reference evidence="6" key="1">
    <citation type="submission" date="2021-04" db="EMBL/GenBank/DDBJ databases">
        <title>Genomes of microviruses identified in yellow-bellied marmot fecal samples.</title>
        <authorList>
            <person name="Varsani A."/>
            <person name="Kraberger S."/>
            <person name="Chatterjee A."/>
            <person name="Richet C."/>
            <person name="Fontenele R.S."/>
            <person name="Schmidlin K."/>
            <person name="Blumstein D.T."/>
        </authorList>
    </citation>
    <scope>NUCLEOTIDE SEQUENCE</scope>
    <source>
        <strain evidence="6">Mar62</strain>
    </source>
</reference>
<organism evidence="6">
    <name type="scientific">Microvirus mar62</name>
    <dbReference type="NCBI Taxonomy" id="2851199"/>
    <lineage>
        <taxon>Viruses</taxon>
        <taxon>Monodnaviria</taxon>
        <taxon>Sangervirae</taxon>
        <taxon>Phixviricota</taxon>
        <taxon>Malgrandaviricetes</taxon>
        <taxon>Petitvirales</taxon>
        <taxon>Microviridae</taxon>
    </lineage>
</organism>
<evidence type="ECO:0000313" key="6">
    <source>
        <dbReference type="EMBL" id="QXN75302.1"/>
    </source>
</evidence>
<dbReference type="InterPro" id="IPR003514">
    <property type="entry name" value="Microviridae_protein_F"/>
</dbReference>
<dbReference type="EMBL" id="MZ089808">
    <property type="protein sequence ID" value="QXN75302.1"/>
    <property type="molecule type" value="Genomic_DNA"/>
</dbReference>
<accession>A0A8F5MJ81</accession>
<evidence type="ECO:0000256" key="3">
    <source>
        <dbReference type="ARBA" id="ARBA00022431"/>
    </source>
</evidence>
<proteinExistence type="inferred from homology"/>
<sequence length="678" mass="75614">MIKQNCMASYTGLSEKRVTTHRSGFDISRKNAFTAKVGELLPVYWDISMPGDTYRINTQYFTRTQPVDTSAYTRLREYFDWYAVPLRLLWKSAPTVITQMQDKESVQAVSILAPLKLGTMFPSVTLSDLNDVIVAINGSANPDNHANNSTYYRNFFGFSRAELSAKLFHYLGYGNFMTYQESSKGVRKFGSTQLNTDSDNEWYAVNSYVNLFPLLAYQKIYQDFFRWSQWENANPTTYNVDYFTGEAKFSVPANVVGTKDYYNQKGMFDLQYCNWNKDMFMSILPNSQYGDVAIIDVSGSGDGAASPLPVGTIPENALYVVGETDGTYMPLSFTSVSTSDSLEVKSSQHALVSNTVSSINAGLSARNRNFSNVSLPPLGTFSGSPAPINMFANVASSISTLKSQFNVLALRQAEALQRRNEVVQSVDTDYRAQMEAQFGVKLPRSLSNLAYYIGGMSRSLDISEVVNQSLPENTSTAYIKGKGVGSGQDGWTYKADEPSVIMCIYHALPLLDYDTRGIDPQLLITDAESYPQPAFDSIGMETVPSLLLTNMRGSSFPFNSESEQGVDNIGKMFLGYSPRYFSHKTKIDIINGAFTTTLGSWVAPLKTFGYWFNLAGRPDLASTSTFMLDYRFFKVNPTLLDSIFGVNADSTWDTDQLLVNSYHQVYVARNLSRDGLPY</sequence>
<dbReference type="SUPFAM" id="SSF88645">
    <property type="entry name" value="ssDNA viruses"/>
    <property type="match status" value="1"/>
</dbReference>
<keyword evidence="4" id="KW-0167">Capsid protein</keyword>
<protein>
    <submittedName>
        <fullName evidence="6">Major capsid protein</fullName>
    </submittedName>
</protein>
<evidence type="ECO:0000256" key="5">
    <source>
        <dbReference type="ARBA" id="ARBA00022844"/>
    </source>
</evidence>
<evidence type="ECO:0000256" key="1">
    <source>
        <dbReference type="ARBA" id="ARBA00004328"/>
    </source>
</evidence>
<keyword evidence="5" id="KW-0946">Virion</keyword>
<comment type="similarity">
    <text evidence="2">Belongs to the microviridae F protein family.</text>
</comment>
<dbReference type="Pfam" id="PF02305">
    <property type="entry name" value="Phage_F"/>
    <property type="match status" value="2"/>
</dbReference>
<keyword evidence="3" id="KW-1140">T=1 icosahedral capsid protein</keyword>
<comment type="subcellular location">
    <subcellularLocation>
        <location evidence="1">Virion</location>
    </subcellularLocation>
</comment>
<evidence type="ECO:0000256" key="2">
    <source>
        <dbReference type="ARBA" id="ARBA00009963"/>
    </source>
</evidence>
<evidence type="ECO:0000256" key="4">
    <source>
        <dbReference type="ARBA" id="ARBA00022561"/>
    </source>
</evidence>
<name>A0A8F5MJ81_9VIRU</name>
<dbReference type="InterPro" id="IPR016184">
    <property type="entry name" value="Capsid/spike_ssDNA_virus"/>
</dbReference>
<dbReference type="Gene3D" id="2.60.169.10">
    <property type="entry name" value="Microviridae F protein"/>
    <property type="match status" value="2"/>
</dbReference>
<dbReference type="GO" id="GO:0039615">
    <property type="term" value="C:T=1 icosahedral viral capsid"/>
    <property type="evidence" value="ECO:0007669"/>
    <property type="project" value="UniProtKB-KW"/>
</dbReference>